<gene>
    <name evidence="2" type="ORF">ECU08_2040</name>
</gene>
<proteinExistence type="predicted"/>
<dbReference type="VEuPathDB" id="MicrosporidiaDB:ECU08_2040"/>
<reference evidence="2" key="1">
    <citation type="journal article" date="2013" name="Eukaryot. Cell">
        <title>Extremely Reduced Levels of Heterozygosity in the Vertebrate Pathogen Encephalitozoon cuniculi.</title>
        <authorList>
            <person name="Selman M."/>
            <person name="Sak B."/>
            <person name="Kvac M."/>
            <person name="Farinelli L."/>
            <person name="Weiss L.M."/>
            <person name="Corradi N."/>
        </authorList>
    </citation>
    <scope>NUCLEOTIDE SEQUENCE</scope>
</reference>
<feature type="compositionally biased region" description="Polar residues" evidence="1">
    <location>
        <begin position="87"/>
        <end position="98"/>
    </location>
</feature>
<dbReference type="VEuPathDB" id="MicrosporidiaDB:AEWD_082010"/>
<evidence type="ECO:0000313" key="2">
    <source>
        <dbReference type="EMBL" id="AGE96601.1"/>
    </source>
</evidence>
<dbReference type="OMA" id="MKEEITY"/>
<protein>
    <submittedName>
        <fullName evidence="2">Uncharacterized protein</fullName>
    </submittedName>
</protein>
<organism evidence="2">
    <name type="scientific">Encephalitozoon cuniculi</name>
    <name type="common">Microsporidian parasite</name>
    <dbReference type="NCBI Taxonomy" id="6035"/>
    <lineage>
        <taxon>Eukaryota</taxon>
        <taxon>Fungi</taxon>
        <taxon>Fungi incertae sedis</taxon>
        <taxon>Microsporidia</taxon>
        <taxon>Unikaryonidae</taxon>
        <taxon>Encephalitozoon</taxon>
    </lineage>
</organism>
<feature type="region of interest" description="Disordered" evidence="1">
    <location>
        <begin position="78"/>
        <end position="105"/>
    </location>
</feature>
<dbReference type="VEuPathDB" id="MicrosporidiaDB:M970_082040"/>
<accession>M1KMN1</accession>
<sequence length="105" mass="12393">MAMKEEITYFNNGKIDLDEIAKENQGYSKVYMNAVRKEGVTDIILSREKGDILYILSNTEKKKYSDYFKKKKEDKVFTNNEKKESEGQPSKRTKQSTLFDFMKKK</sequence>
<evidence type="ECO:0000256" key="1">
    <source>
        <dbReference type="SAM" id="MobiDB-lite"/>
    </source>
</evidence>
<dbReference type="AlphaFoldDB" id="M1KMN1"/>
<dbReference type="VEuPathDB" id="MicrosporidiaDB:AEWQ_082050"/>
<dbReference type="VEuPathDB" id="MicrosporidiaDB:AEWR_082040"/>
<name>M1KMN1_ENCCN</name>
<dbReference type="EMBL" id="KC513625">
    <property type="protein sequence ID" value="AGE96601.1"/>
    <property type="molecule type" value="Genomic_DNA"/>
</dbReference>